<dbReference type="PANTHER" id="PTHR32027:SF9">
    <property type="entry name" value="BLL3847 PROTEIN"/>
    <property type="match status" value="1"/>
</dbReference>
<dbReference type="InterPro" id="IPR032466">
    <property type="entry name" value="Metal_Hydrolase"/>
</dbReference>
<name>A0AAP7A419_PAEAL</name>
<sequence>MPNAYWLINVRLETAYREKEGITITDTDLFHIQIDNGTIHAIVPASELKDEDLKSLPCVNAAGRLLLPAFREMHIHIDKTYYGGPWKAVRPISSIFERMEEERRLLPAQFPYLKERARKLLDLVLEHGSTHVRTHINIDPVMELRNLQASIEVLEEYKDQLTYEVVAFTQHGLLHSNVSHLVREAVAHGAGWIGSVDPASVDGDIERSLHTLMDIAVSTGAGIDMHLHDRGPDGWTTLQRLAELTEEVGWQGKVAVSHAFAFADRTPETTELIERFAALNIAIMSTVPIGRTNMPLPEMRNRGVHIGLGTDSVTDHWSPFGNCDLLEKAGRLAEVYGYSDERSLSQALGFITGGVTPLSQDGIRQWPQVGDTADAVLVDASCSAEAVARRANRQAVLHRGSIVAGSLEGCKGK</sequence>
<dbReference type="RefSeq" id="WP_171418092.1">
    <property type="nucleotide sequence ID" value="NZ_JABFOR010000026.1"/>
</dbReference>
<dbReference type="InterPro" id="IPR052349">
    <property type="entry name" value="Metallo-hydrolase_Enzymes"/>
</dbReference>
<dbReference type="Gene3D" id="2.30.40.10">
    <property type="entry name" value="Urease, subunit C, domain 1"/>
    <property type="match status" value="1"/>
</dbReference>
<dbReference type="Pfam" id="PF07969">
    <property type="entry name" value="Amidohydro_3"/>
    <property type="match status" value="1"/>
</dbReference>
<dbReference type="InterPro" id="IPR013108">
    <property type="entry name" value="Amidohydro_3"/>
</dbReference>
<dbReference type="AlphaFoldDB" id="A0AAP7A419"/>
<dbReference type="Gene3D" id="3.20.20.140">
    <property type="entry name" value="Metal-dependent hydrolases"/>
    <property type="match status" value="1"/>
</dbReference>
<evidence type="ECO:0000313" key="2">
    <source>
        <dbReference type="EMBL" id="NOJ72538.1"/>
    </source>
</evidence>
<organism evidence="2 3">
    <name type="scientific">Paenibacillus alvei</name>
    <name type="common">Bacillus alvei</name>
    <dbReference type="NCBI Taxonomy" id="44250"/>
    <lineage>
        <taxon>Bacteria</taxon>
        <taxon>Bacillati</taxon>
        <taxon>Bacillota</taxon>
        <taxon>Bacilli</taxon>
        <taxon>Bacillales</taxon>
        <taxon>Paenibacillaceae</taxon>
        <taxon>Paenibacillus</taxon>
    </lineage>
</organism>
<proteinExistence type="predicted"/>
<evidence type="ECO:0000313" key="3">
    <source>
        <dbReference type="Proteomes" id="UP000552038"/>
    </source>
</evidence>
<gene>
    <name evidence="2" type="ORF">HMI46_18490</name>
</gene>
<dbReference type="GO" id="GO:0016814">
    <property type="term" value="F:hydrolase activity, acting on carbon-nitrogen (but not peptide) bonds, in cyclic amidines"/>
    <property type="evidence" value="ECO:0007669"/>
    <property type="project" value="TreeGrafter"/>
</dbReference>
<dbReference type="Proteomes" id="UP000552038">
    <property type="component" value="Unassembled WGS sequence"/>
</dbReference>
<dbReference type="SUPFAM" id="SSF51556">
    <property type="entry name" value="Metallo-dependent hydrolases"/>
    <property type="match status" value="1"/>
</dbReference>
<comment type="caution">
    <text evidence="2">The sequence shown here is derived from an EMBL/GenBank/DDBJ whole genome shotgun (WGS) entry which is preliminary data.</text>
</comment>
<accession>A0AAP7A419</accession>
<reference evidence="2 3" key="1">
    <citation type="submission" date="2020-05" db="EMBL/GenBank/DDBJ databases">
        <title>Whole genome sequencing and identification of novel metabolites from Paenibacillus alvei strain JR949.</title>
        <authorList>
            <person name="Rajendhran J."/>
            <person name="Sree Pranav P."/>
            <person name="Mahalakshmi B."/>
            <person name="Karthikeyan R."/>
        </authorList>
    </citation>
    <scope>NUCLEOTIDE SEQUENCE [LARGE SCALE GENOMIC DNA]</scope>
    <source>
        <strain evidence="2 3">JR949</strain>
    </source>
</reference>
<dbReference type="CDD" id="cd01293">
    <property type="entry name" value="Bact_CD"/>
    <property type="match status" value="1"/>
</dbReference>
<dbReference type="EMBL" id="JABFOR010000026">
    <property type="protein sequence ID" value="NOJ72538.1"/>
    <property type="molecule type" value="Genomic_DNA"/>
</dbReference>
<feature type="domain" description="Amidohydrolase 3" evidence="1">
    <location>
        <begin position="109"/>
        <end position="404"/>
    </location>
</feature>
<protein>
    <submittedName>
        <fullName evidence="2">Amidohydrolase family protein</fullName>
    </submittedName>
</protein>
<dbReference type="InterPro" id="IPR011059">
    <property type="entry name" value="Metal-dep_hydrolase_composite"/>
</dbReference>
<dbReference type="PANTHER" id="PTHR32027">
    <property type="entry name" value="CYTOSINE DEAMINASE"/>
    <property type="match status" value="1"/>
</dbReference>
<dbReference type="NCBIfam" id="NF005312">
    <property type="entry name" value="PRK06846.1"/>
    <property type="match status" value="1"/>
</dbReference>
<evidence type="ECO:0000259" key="1">
    <source>
        <dbReference type="Pfam" id="PF07969"/>
    </source>
</evidence>